<gene>
    <name evidence="5" type="ORF">EOS_43340</name>
</gene>
<dbReference type="SUPFAM" id="SSF48179">
    <property type="entry name" value="6-phosphogluconate dehydrogenase C-terminal domain-like"/>
    <property type="match status" value="1"/>
</dbReference>
<dbReference type="RefSeq" id="WP_047898405.1">
    <property type="nucleotide sequence ID" value="NZ_AEJF01000377.1"/>
</dbReference>
<feature type="domain" description="Mannitol dehydrogenase N-terminal" evidence="3">
    <location>
        <begin position="5"/>
        <end position="227"/>
    </location>
</feature>
<keyword evidence="1" id="KW-0560">Oxidoreductase</keyword>
<protein>
    <submittedName>
        <fullName evidence="5">D-mannonate oxidoreductase</fullName>
    </submittedName>
</protein>
<dbReference type="InterPro" id="IPR013118">
    <property type="entry name" value="Mannitol_DH_C"/>
</dbReference>
<dbReference type="InterPro" id="IPR013328">
    <property type="entry name" value="6PGD_dom2"/>
</dbReference>
<dbReference type="Proteomes" id="UP000035963">
    <property type="component" value="Unassembled WGS sequence"/>
</dbReference>
<dbReference type="PATRIC" id="fig|908627.4.peg.9740"/>
<dbReference type="SUPFAM" id="SSF51735">
    <property type="entry name" value="NAD(P)-binding Rossmann-fold domains"/>
    <property type="match status" value="1"/>
</dbReference>
<sequence length="372" mass="41783">MSNPILQFGTSRFLQAHVDLFVAQAARREPSKALGPITVVQSTSNAESRARIDALRASSVYPVRIRGRQGDATIDLTVQCDAITEALNAADDWSTLRERVRHDVKVIVSNTGDTGYASFDDDTTRSLDENSVPRGFPAKLVVLLHDRFIAGADPLTLFPCELISRNGDTLRDLVIDIATQWQADDAFISYLQHDCIWVNSLVDRIVSEPIHPVGAIAEPYALWAIERQPGMVLPCEHEDIVLTDDLAHYERLKLLLLNLGHTMLAELWLADQAAPDTNVGDAMRNDAWRTALESTWHDEVLPVFDALGEHDAARTYLVDVRDRFENPFLDHRLSDIARNHTEKKQRRFKQAVELARQLGLKIDQRRLIAALS</sequence>
<dbReference type="AlphaFoldDB" id="A0A0J1FK84"/>
<keyword evidence="6" id="KW-1185">Reference proteome</keyword>
<dbReference type="OrthoDB" id="9768714at2"/>
<evidence type="ECO:0000256" key="1">
    <source>
        <dbReference type="ARBA" id="ARBA00023002"/>
    </source>
</evidence>
<dbReference type="InterPro" id="IPR008927">
    <property type="entry name" value="6-PGluconate_DH-like_C_sf"/>
</dbReference>
<dbReference type="Pfam" id="PF08125">
    <property type="entry name" value="Mannitol_dh_C"/>
    <property type="match status" value="1"/>
</dbReference>
<dbReference type="Gene3D" id="3.40.50.720">
    <property type="entry name" value="NAD(P)-binding Rossmann-like Domain"/>
    <property type="match status" value="1"/>
</dbReference>
<organism evidence="5 6">
    <name type="scientific">Caballeronia mineralivorans PML1(12)</name>
    <dbReference type="NCBI Taxonomy" id="908627"/>
    <lineage>
        <taxon>Bacteria</taxon>
        <taxon>Pseudomonadati</taxon>
        <taxon>Pseudomonadota</taxon>
        <taxon>Betaproteobacteria</taxon>
        <taxon>Burkholderiales</taxon>
        <taxon>Burkholderiaceae</taxon>
        <taxon>Caballeronia</taxon>
    </lineage>
</organism>
<evidence type="ECO:0000259" key="4">
    <source>
        <dbReference type="Pfam" id="PF08125"/>
    </source>
</evidence>
<evidence type="ECO:0000256" key="2">
    <source>
        <dbReference type="ARBA" id="ARBA00023027"/>
    </source>
</evidence>
<name>A0A0J1FK84_9BURK</name>
<comment type="caution">
    <text evidence="5">The sequence shown here is derived from an EMBL/GenBank/DDBJ whole genome shotgun (WGS) entry which is preliminary data.</text>
</comment>
<dbReference type="PANTHER" id="PTHR30524">
    <property type="entry name" value="MANNITOL-1-PHOSPHATE 5-DEHYDROGENASE"/>
    <property type="match status" value="1"/>
</dbReference>
<accession>A0A0J1FK84</accession>
<dbReference type="EMBL" id="AEJF01000377">
    <property type="protein sequence ID" value="KLU20123.1"/>
    <property type="molecule type" value="Genomic_DNA"/>
</dbReference>
<reference evidence="5 6" key="1">
    <citation type="journal article" date="2015" name="Genome Announc.">
        <title>Draft Genome Sequence of Burkholderia sp. Strain PML1(12), an Ectomycorrhizosphere-Inhabiting Bacterium with Effective Mineral-Weathering Ability.</title>
        <authorList>
            <person name="Uroz S."/>
            <person name="Oger P."/>
        </authorList>
    </citation>
    <scope>NUCLEOTIDE SEQUENCE [LARGE SCALE GENOMIC DNA]</scope>
    <source>
        <strain evidence="6">PML1(12)</strain>
    </source>
</reference>
<proteinExistence type="predicted"/>
<dbReference type="InterPro" id="IPR013131">
    <property type="entry name" value="Mannitol_DH_N"/>
</dbReference>
<dbReference type="Gene3D" id="1.10.1040.10">
    <property type="entry name" value="N-(1-d-carboxylethyl)-l-norvaline Dehydrogenase, domain 2"/>
    <property type="match status" value="1"/>
</dbReference>
<dbReference type="InterPro" id="IPR036291">
    <property type="entry name" value="NAD(P)-bd_dom_sf"/>
</dbReference>
<evidence type="ECO:0000313" key="5">
    <source>
        <dbReference type="EMBL" id="KLU20123.1"/>
    </source>
</evidence>
<dbReference type="PANTHER" id="PTHR30524:SF0">
    <property type="entry name" value="ALTRONATE OXIDOREDUCTASE-RELATED"/>
    <property type="match status" value="1"/>
</dbReference>
<feature type="domain" description="Mannitol dehydrogenase C-terminal" evidence="4">
    <location>
        <begin position="245"/>
        <end position="363"/>
    </location>
</feature>
<evidence type="ECO:0000259" key="3">
    <source>
        <dbReference type="Pfam" id="PF01232"/>
    </source>
</evidence>
<dbReference type="Pfam" id="PF01232">
    <property type="entry name" value="Mannitol_dh"/>
    <property type="match status" value="1"/>
</dbReference>
<evidence type="ECO:0000313" key="6">
    <source>
        <dbReference type="Proteomes" id="UP000035963"/>
    </source>
</evidence>
<keyword evidence="2" id="KW-0520">NAD</keyword>
<dbReference type="GO" id="GO:0016491">
    <property type="term" value="F:oxidoreductase activity"/>
    <property type="evidence" value="ECO:0007669"/>
    <property type="project" value="UniProtKB-KW"/>
</dbReference>